<dbReference type="InterPro" id="IPR008949">
    <property type="entry name" value="Isoprenoid_synthase_dom_sf"/>
</dbReference>
<comment type="caution">
    <text evidence="1">The sequence shown here is derived from an EMBL/GenBank/DDBJ whole genome shotgun (WGS) entry which is preliminary data.</text>
</comment>
<dbReference type="Gene3D" id="1.10.600.10">
    <property type="entry name" value="Farnesyl Diphosphate Synthase"/>
    <property type="match status" value="1"/>
</dbReference>
<dbReference type="RefSeq" id="WP_109665316.1">
    <property type="nucleotide sequence ID" value="NZ_QGGW01000001.1"/>
</dbReference>
<reference evidence="1 2" key="1">
    <citation type="submission" date="2018-05" db="EMBL/GenBank/DDBJ databases">
        <title>Genomic Encyclopedia of Type Strains, Phase IV (KMG-IV): sequencing the most valuable type-strain genomes for metagenomic binning, comparative biology and taxonomic classification.</title>
        <authorList>
            <person name="Goeker M."/>
        </authorList>
    </citation>
    <scope>NUCLEOTIDE SEQUENCE [LARGE SCALE GENOMIC DNA]</scope>
    <source>
        <strain evidence="1 2">DSM 16097</strain>
    </source>
</reference>
<dbReference type="Pfam" id="PF00494">
    <property type="entry name" value="SQS_PSY"/>
    <property type="match status" value="1"/>
</dbReference>
<accession>A0A316GNX6</accession>
<evidence type="ECO:0000313" key="2">
    <source>
        <dbReference type="Proteomes" id="UP000245708"/>
    </source>
</evidence>
<name>A0A316GNX6_9RHOB</name>
<dbReference type="SUPFAM" id="SSF48576">
    <property type="entry name" value="Terpenoid synthases"/>
    <property type="match status" value="1"/>
</dbReference>
<protein>
    <submittedName>
        <fullName evidence="1">Phytoene/squalene synthetase</fullName>
    </submittedName>
</protein>
<proteinExistence type="predicted"/>
<organism evidence="1 2">
    <name type="scientific">Roseicyclus mahoneyensis</name>
    <dbReference type="NCBI Taxonomy" id="164332"/>
    <lineage>
        <taxon>Bacteria</taxon>
        <taxon>Pseudomonadati</taxon>
        <taxon>Pseudomonadota</taxon>
        <taxon>Alphaproteobacteria</taxon>
        <taxon>Rhodobacterales</taxon>
        <taxon>Roseobacteraceae</taxon>
        <taxon>Roseicyclus</taxon>
    </lineage>
</organism>
<sequence>MTLQACAELVARGDPDRFRATMAAPLAARAVLFPLYAFNIEVSRAPWVTAEPMIAEMRLQFWRDVIEELAAGKAPRAHEVVAPLAKAVPQDLIGALDALVTARRWDIYTDPFEDRGGFDAYLMDTAATLVTIPARALGAPAEAEGVLRDAGWAFGLASFLRAIPALEAAGRVPLIEGTPQAVRDLAAEGLARLARARAGRRLVPRSAAPALYAGWKAEGILRAARDIPERVIEGKLDGSEFAARLGLMRVAMTGRW</sequence>
<dbReference type="AlphaFoldDB" id="A0A316GNX6"/>
<dbReference type="InterPro" id="IPR002060">
    <property type="entry name" value="Squ/phyt_synthse"/>
</dbReference>
<keyword evidence="2" id="KW-1185">Reference proteome</keyword>
<gene>
    <name evidence="1" type="ORF">C7455_101623</name>
</gene>
<dbReference type="Proteomes" id="UP000245708">
    <property type="component" value="Unassembled WGS sequence"/>
</dbReference>
<dbReference type="OrthoDB" id="9814909at2"/>
<dbReference type="EMBL" id="QGGW01000001">
    <property type="protein sequence ID" value="PWK62594.1"/>
    <property type="molecule type" value="Genomic_DNA"/>
</dbReference>
<evidence type="ECO:0000313" key="1">
    <source>
        <dbReference type="EMBL" id="PWK62594.1"/>
    </source>
</evidence>